<dbReference type="Gene3D" id="2.40.170.20">
    <property type="entry name" value="TonB-dependent receptor, beta-barrel domain"/>
    <property type="match status" value="1"/>
</dbReference>
<evidence type="ECO:0000256" key="6">
    <source>
        <dbReference type="ARBA" id="ARBA00022692"/>
    </source>
</evidence>
<dbReference type="PANTHER" id="PTHR32552:SF68">
    <property type="entry name" value="FERRICHROME OUTER MEMBRANE TRANSPORTER_PHAGE RECEPTOR"/>
    <property type="match status" value="1"/>
</dbReference>
<evidence type="ECO:0000313" key="18">
    <source>
        <dbReference type="Proteomes" id="UP001225788"/>
    </source>
</evidence>
<keyword evidence="18" id="KW-1185">Reference proteome</keyword>
<sequence>MEKRSGVLGQVGISVSSVLALILGAGIPAAAVMIAKPAIAQDAARDISIPASPLSRALNQLASQSGIHIGFESETVAGKTTPGLTGHYTAPDALAALLSGTGLYYEFSNSHTATVLASSPQAASAVGSDAGGSTLEAIIVDGGSGGVINADGYVGKSSATGAKTDTPFVETPQSISSVTEKQMVDRNPKSLLDAIAYTPGARVSAYGTDPRFDSFFVRGFNLTNTGVFRDNLRQPVAGYGYFLTEPYGIEGISILRGPSSALYGATGAGGLYNVITKRPTEETLREAAVQWGTDQRYQGQFDLSGAFNENDALFYRLTGVARAADTEFSSVSDDKLYLAPGLTWKPEEGTRLTLLGEYSRSQTGGNPGYYNDAYGHVSPFQADDPAFSDLDHKQGRFGWEFEHAFDETFTFRQNARYSKQDVDSKYVYTYNGVAHAADPTLIDRGTGYELQTLDAFVIDNQLEAKFDTGAVEHTLLGGVDFTWAKFSSTTGYGAASPLNTLVPNYGDFIATPDLTSRSDQKQLHTGLYMQDQLRYDAWTLTLGGRYDWVSTSTTTTDLASGTSTSMKQTDGEFSGRVGITYETPFGIVPYASLSTAFSPNIGISAVTGSPFKATTSTQQEVGVKYLLPDDNAMITASLFNIDQDNGLFYEVINGINTQVQRGKLRSRGVELEAVASLDDGLSIAASYTYTDLRIREGNAATKGNFVSSVPFNMASLWVHYAMPEDTPLHGLGLGAGVRFIGSSYGDDTNTLINGARALVDASVSFDFKAINPEFDGLSLQVNATNLFNRRDTTCTGGYCYLDTGRSVIGTLRYTW</sequence>
<dbReference type="InterPro" id="IPR011662">
    <property type="entry name" value="Secretin/TonB_short_N"/>
</dbReference>
<dbReference type="InterPro" id="IPR012910">
    <property type="entry name" value="Plug_dom"/>
</dbReference>
<reference evidence="17 18" key="1">
    <citation type="submission" date="2023-08" db="EMBL/GenBank/DDBJ databases">
        <title>Pathogen: clinical or host-associated sample.</title>
        <authorList>
            <person name="Hergert J."/>
            <person name="Casey R."/>
            <person name="Wagner J."/>
            <person name="Young E.L."/>
            <person name="Oakeson K.F."/>
        </authorList>
    </citation>
    <scope>NUCLEOTIDE SEQUENCE [LARGE SCALE GENOMIC DNA]</scope>
    <source>
        <strain evidence="17 18">UPHL-collab-2</strain>
        <plasmid evidence="17 18">unnamed1</plasmid>
    </source>
</reference>
<evidence type="ECO:0000256" key="5">
    <source>
        <dbReference type="ARBA" id="ARBA00022496"/>
    </source>
</evidence>
<keyword evidence="17" id="KW-0614">Plasmid</keyword>
<dbReference type="InterPro" id="IPR000531">
    <property type="entry name" value="Beta-barrel_TonB"/>
</dbReference>
<keyword evidence="12 17" id="KW-0675">Receptor</keyword>
<dbReference type="Gene3D" id="2.170.130.10">
    <property type="entry name" value="TonB-dependent receptor, plug domain"/>
    <property type="match status" value="1"/>
</dbReference>
<dbReference type="InterPro" id="IPR010105">
    <property type="entry name" value="TonB_sidphr_rcpt"/>
</dbReference>
<evidence type="ECO:0000256" key="4">
    <source>
        <dbReference type="ARBA" id="ARBA00022452"/>
    </source>
</evidence>
<evidence type="ECO:0000313" key="17">
    <source>
        <dbReference type="EMBL" id="WLS06394.1"/>
    </source>
</evidence>
<dbReference type="PANTHER" id="PTHR32552">
    <property type="entry name" value="FERRICHROME IRON RECEPTOR-RELATED"/>
    <property type="match status" value="1"/>
</dbReference>
<dbReference type="RefSeq" id="WP_306162709.1">
    <property type="nucleotide sequence ID" value="NZ_CP132315.1"/>
</dbReference>
<evidence type="ECO:0000256" key="2">
    <source>
        <dbReference type="ARBA" id="ARBA00009810"/>
    </source>
</evidence>
<geneLocation type="plasmid" evidence="17 18">
    <name>unnamed1</name>
</geneLocation>
<keyword evidence="7" id="KW-0732">Signal</keyword>
<evidence type="ECO:0000256" key="1">
    <source>
        <dbReference type="ARBA" id="ARBA00004571"/>
    </source>
</evidence>
<protein>
    <submittedName>
        <fullName evidence="17">TonB-dependent siderophore receptor</fullName>
    </submittedName>
</protein>
<feature type="domain" description="Secretin/TonB short N-terminal" evidence="16">
    <location>
        <begin position="67"/>
        <end position="118"/>
    </location>
</feature>
<proteinExistence type="inferred from homology"/>
<dbReference type="InterPro" id="IPR039426">
    <property type="entry name" value="TonB-dep_rcpt-like"/>
</dbReference>
<keyword evidence="4 14" id="KW-1134">Transmembrane beta strand</keyword>
<comment type="similarity">
    <text evidence="2 14 15">Belongs to the TonB-dependent receptor family.</text>
</comment>
<evidence type="ECO:0000256" key="14">
    <source>
        <dbReference type="PROSITE-ProRule" id="PRU01360"/>
    </source>
</evidence>
<dbReference type="SUPFAM" id="SSF56935">
    <property type="entry name" value="Porins"/>
    <property type="match status" value="1"/>
</dbReference>
<keyword evidence="3 14" id="KW-0813">Transport</keyword>
<accession>A0ABY9KEW8</accession>
<keyword evidence="13 14" id="KW-0998">Cell outer membrane</keyword>
<dbReference type="NCBIfam" id="TIGR01783">
    <property type="entry name" value="TonB-siderophor"/>
    <property type="match status" value="1"/>
</dbReference>
<dbReference type="InterPro" id="IPR037066">
    <property type="entry name" value="Plug_dom_sf"/>
</dbReference>
<keyword evidence="9" id="KW-0406">Ion transport</keyword>
<dbReference type="InterPro" id="IPR036942">
    <property type="entry name" value="Beta-barrel_TonB_sf"/>
</dbReference>
<dbReference type="NCBIfam" id="NF010650">
    <property type="entry name" value="PRK14049.1"/>
    <property type="match status" value="1"/>
</dbReference>
<organism evidence="17 18">
    <name type="scientific">Shinella oryzae</name>
    <dbReference type="NCBI Taxonomy" id="2871820"/>
    <lineage>
        <taxon>Bacteria</taxon>
        <taxon>Pseudomonadati</taxon>
        <taxon>Pseudomonadota</taxon>
        <taxon>Alphaproteobacteria</taxon>
        <taxon>Hyphomicrobiales</taxon>
        <taxon>Rhizobiaceae</taxon>
        <taxon>Shinella</taxon>
    </lineage>
</organism>
<evidence type="ECO:0000256" key="12">
    <source>
        <dbReference type="ARBA" id="ARBA00023170"/>
    </source>
</evidence>
<keyword evidence="8" id="KW-0408">Iron</keyword>
<dbReference type="Pfam" id="PF07660">
    <property type="entry name" value="STN"/>
    <property type="match status" value="1"/>
</dbReference>
<dbReference type="EMBL" id="CP132315">
    <property type="protein sequence ID" value="WLS06394.1"/>
    <property type="molecule type" value="Genomic_DNA"/>
</dbReference>
<gene>
    <name evidence="17" type="ORF">Q9315_21395</name>
</gene>
<evidence type="ECO:0000256" key="8">
    <source>
        <dbReference type="ARBA" id="ARBA00023004"/>
    </source>
</evidence>
<evidence type="ECO:0000256" key="13">
    <source>
        <dbReference type="ARBA" id="ARBA00023237"/>
    </source>
</evidence>
<dbReference type="SMART" id="SM00965">
    <property type="entry name" value="STN"/>
    <property type="match status" value="1"/>
</dbReference>
<keyword evidence="5" id="KW-0410">Iron transport</keyword>
<dbReference type="Pfam" id="PF00593">
    <property type="entry name" value="TonB_dep_Rec_b-barrel"/>
    <property type="match status" value="1"/>
</dbReference>
<dbReference type="CDD" id="cd01347">
    <property type="entry name" value="ligand_gated_channel"/>
    <property type="match status" value="1"/>
</dbReference>
<dbReference type="PROSITE" id="PS52016">
    <property type="entry name" value="TONB_DEPENDENT_REC_3"/>
    <property type="match status" value="1"/>
</dbReference>
<keyword evidence="10 15" id="KW-0798">TonB box</keyword>
<comment type="subcellular location">
    <subcellularLocation>
        <location evidence="1 14">Cell outer membrane</location>
        <topology evidence="1 14">Multi-pass membrane protein</topology>
    </subcellularLocation>
</comment>
<evidence type="ECO:0000256" key="7">
    <source>
        <dbReference type="ARBA" id="ARBA00022729"/>
    </source>
</evidence>
<dbReference type="Pfam" id="PF07715">
    <property type="entry name" value="Plug"/>
    <property type="match status" value="1"/>
</dbReference>
<dbReference type="Gene3D" id="3.55.50.30">
    <property type="match status" value="1"/>
</dbReference>
<evidence type="ECO:0000259" key="16">
    <source>
        <dbReference type="SMART" id="SM00965"/>
    </source>
</evidence>
<name>A0ABY9KEW8_9HYPH</name>
<evidence type="ECO:0000256" key="3">
    <source>
        <dbReference type="ARBA" id="ARBA00022448"/>
    </source>
</evidence>
<evidence type="ECO:0000256" key="10">
    <source>
        <dbReference type="ARBA" id="ARBA00023077"/>
    </source>
</evidence>
<evidence type="ECO:0000256" key="15">
    <source>
        <dbReference type="RuleBase" id="RU003357"/>
    </source>
</evidence>
<dbReference type="Proteomes" id="UP001225788">
    <property type="component" value="Plasmid unnamed1"/>
</dbReference>
<keyword evidence="11 14" id="KW-0472">Membrane</keyword>
<keyword evidence="6 14" id="KW-0812">Transmembrane</keyword>
<evidence type="ECO:0000256" key="11">
    <source>
        <dbReference type="ARBA" id="ARBA00023136"/>
    </source>
</evidence>
<evidence type="ECO:0000256" key="9">
    <source>
        <dbReference type="ARBA" id="ARBA00023065"/>
    </source>
</evidence>